<dbReference type="Pfam" id="PF03385">
    <property type="entry name" value="STELLO"/>
    <property type="match status" value="1"/>
</dbReference>
<reference evidence="1 2" key="1">
    <citation type="submission" date="2013-05" db="EMBL/GenBank/DDBJ databases">
        <title>Draft genome of the parasitic nematode Anyclostoma ceylanicum.</title>
        <authorList>
            <person name="Mitreva M."/>
        </authorList>
    </citation>
    <scope>NUCLEOTIDE SEQUENCE [LARGE SCALE GENOMIC DNA]</scope>
</reference>
<dbReference type="InterPro" id="IPR005049">
    <property type="entry name" value="STL-like"/>
</dbReference>
<sequence length="355" mass="40780">MNGAEWIYDIDDGVIPSEATLPQFDYSNHVSGLQYDASEHIKLRILPGQAPKYERHKFAAPITVKRGEDMVPLCFCYINTTDWHGYHSDDVLTYCPKQSGFLERRHGFASKTMGNVTSLYEARSSSETRLEAMHDLDIWCKEAHPMGLPLRTTSAAYLEKMQNRNEALTQKRNTVLIIINNFPWKNNSMGLLERIYGSYFGITIFCGKFMKNFESDSDFPAITSSFSFIEVYEEELLEGYFLYYCLAKVAEMRLRNVEGTSGLERVLELVTKVYKDYPKVQTIWQKYKHGIKENYRNSNTLRYMASANGYAASDLFYVPTAEINYFAGLMELFFEAGVYKGIAVIKFLATVKHTV</sequence>
<name>A0A0D6M418_9BILA</name>
<dbReference type="AlphaFoldDB" id="A0A0D6M418"/>
<dbReference type="EMBL" id="KE124816">
    <property type="protein sequence ID" value="EPB78243.1"/>
    <property type="molecule type" value="Genomic_DNA"/>
</dbReference>
<dbReference type="Proteomes" id="UP000054495">
    <property type="component" value="Unassembled WGS sequence"/>
</dbReference>
<dbReference type="PANTHER" id="PTHR31362:SF0">
    <property type="entry name" value="EXOSTOSIN DOMAIN-CONTAINING PROTEIN-RELATED"/>
    <property type="match status" value="1"/>
</dbReference>
<accession>A0A0D6M418</accession>
<evidence type="ECO:0000313" key="2">
    <source>
        <dbReference type="Proteomes" id="UP000054495"/>
    </source>
</evidence>
<protein>
    <submittedName>
        <fullName evidence="1">Uncharacterized protein</fullName>
    </submittedName>
</protein>
<evidence type="ECO:0000313" key="1">
    <source>
        <dbReference type="EMBL" id="EPB78243.1"/>
    </source>
</evidence>
<keyword evidence="2" id="KW-1185">Reference proteome</keyword>
<organism evidence="1 2">
    <name type="scientific">Ancylostoma ceylanicum</name>
    <dbReference type="NCBI Taxonomy" id="53326"/>
    <lineage>
        <taxon>Eukaryota</taxon>
        <taxon>Metazoa</taxon>
        <taxon>Ecdysozoa</taxon>
        <taxon>Nematoda</taxon>
        <taxon>Chromadorea</taxon>
        <taxon>Rhabditida</taxon>
        <taxon>Rhabditina</taxon>
        <taxon>Rhabditomorpha</taxon>
        <taxon>Strongyloidea</taxon>
        <taxon>Ancylostomatidae</taxon>
        <taxon>Ancylostomatinae</taxon>
        <taxon>Ancylostoma</taxon>
    </lineage>
</organism>
<dbReference type="PANTHER" id="PTHR31362">
    <property type="entry name" value="GLYCOSYLTRANSFERASE STELLO1-RELATED"/>
    <property type="match status" value="1"/>
</dbReference>
<gene>
    <name evidence="1" type="ORF">ANCCEY_02627</name>
</gene>
<proteinExistence type="predicted"/>